<dbReference type="Pfam" id="PF10518">
    <property type="entry name" value="TAT_signal"/>
    <property type="match status" value="1"/>
</dbReference>
<evidence type="ECO:0000313" key="1">
    <source>
        <dbReference type="EMBL" id="KKM19575.1"/>
    </source>
</evidence>
<protein>
    <recommendedName>
        <fullName evidence="2">Twin-arginine translocation signal domain-containing protein</fullName>
    </recommendedName>
</protein>
<reference evidence="1" key="1">
    <citation type="journal article" date="2015" name="Nature">
        <title>Complex archaea that bridge the gap between prokaryotes and eukaryotes.</title>
        <authorList>
            <person name="Spang A."/>
            <person name="Saw J.H."/>
            <person name="Jorgensen S.L."/>
            <person name="Zaremba-Niedzwiedzka K."/>
            <person name="Martijn J."/>
            <person name="Lind A.E."/>
            <person name="van Eijk R."/>
            <person name="Schleper C."/>
            <person name="Guy L."/>
            <person name="Ettema T.J."/>
        </authorList>
    </citation>
    <scope>NUCLEOTIDE SEQUENCE</scope>
</reference>
<dbReference type="AlphaFoldDB" id="A0A0F9KW90"/>
<dbReference type="PROSITE" id="PS51318">
    <property type="entry name" value="TAT"/>
    <property type="match status" value="1"/>
</dbReference>
<dbReference type="NCBIfam" id="TIGR01409">
    <property type="entry name" value="TAT_signal_seq"/>
    <property type="match status" value="1"/>
</dbReference>
<accession>A0A0F9KW90</accession>
<gene>
    <name evidence="1" type="ORF">LCGC14_1654280</name>
</gene>
<dbReference type="EMBL" id="LAZR01013955">
    <property type="protein sequence ID" value="KKM19575.1"/>
    <property type="molecule type" value="Genomic_DNA"/>
</dbReference>
<name>A0A0F9KW90_9ZZZZ</name>
<dbReference type="InterPro" id="IPR006311">
    <property type="entry name" value="TAT_signal"/>
</dbReference>
<evidence type="ECO:0008006" key="2">
    <source>
        <dbReference type="Google" id="ProtNLM"/>
    </source>
</evidence>
<sequence>MLTRRDFLKATGVGVGAIALPSWFILPEPATDIQKYFSFLECDGRILIRASNYDAYELTSYIWCGSGKKPKLPHNQDEVKYYHKTVWISGMLLYQAGIKPKFRDEAIEAFQKDIKESRNDLEAFIKKELGDRNIWVFDNKEPYDFKLLKRI</sequence>
<organism evidence="1">
    <name type="scientific">marine sediment metagenome</name>
    <dbReference type="NCBI Taxonomy" id="412755"/>
    <lineage>
        <taxon>unclassified sequences</taxon>
        <taxon>metagenomes</taxon>
        <taxon>ecological metagenomes</taxon>
    </lineage>
</organism>
<proteinExistence type="predicted"/>
<dbReference type="InterPro" id="IPR019546">
    <property type="entry name" value="TAT_signal_bac_arc"/>
</dbReference>
<comment type="caution">
    <text evidence="1">The sequence shown here is derived from an EMBL/GenBank/DDBJ whole genome shotgun (WGS) entry which is preliminary data.</text>
</comment>